<name>A4RZ04_OSTLU</name>
<dbReference type="AlphaFoldDB" id="A4RZ04"/>
<evidence type="ECO:0000313" key="2">
    <source>
        <dbReference type="Proteomes" id="UP000001568"/>
    </source>
</evidence>
<dbReference type="Proteomes" id="UP000001568">
    <property type="component" value="Chromosome 6"/>
</dbReference>
<dbReference type="SUPFAM" id="SSF56784">
    <property type="entry name" value="HAD-like"/>
    <property type="match status" value="1"/>
</dbReference>
<evidence type="ECO:0000313" key="1">
    <source>
        <dbReference type="EMBL" id="ABO96543.1"/>
    </source>
</evidence>
<dbReference type="OrthoDB" id="19045at2759"/>
<dbReference type="GO" id="GO:0046404">
    <property type="term" value="F:ATP-dependent polydeoxyribonucleotide 5'-hydroxyl-kinase activity"/>
    <property type="evidence" value="ECO:0007669"/>
    <property type="project" value="TreeGrafter"/>
</dbReference>
<dbReference type="GO" id="GO:0006281">
    <property type="term" value="P:DNA repair"/>
    <property type="evidence" value="ECO:0007669"/>
    <property type="project" value="TreeGrafter"/>
</dbReference>
<dbReference type="InterPro" id="IPR006551">
    <property type="entry name" value="Polynucleotide_phosphatase"/>
</dbReference>
<sequence>MDAFVTRRVVAKASTTNDDDDARKRRRVAPTNDGWRTFDDSLLARLDAACEPRAKIAAFDLDDTLQKTKSGAKAFAARADDFTTLNEHVPRVLRALHDDGYKICIFSNQGGVKGALDGKRATSVRARLALLATTLETPFQFYGATQMRENDVKKYRKGEIGMWRKMVAEHNGGVAPDLKASFFVGDAAGRAQDHSAVDKEFAENVGVRFFVPEQMFVEGEAWK</sequence>
<proteinExistence type="predicted"/>
<dbReference type="PANTHER" id="PTHR12083">
    <property type="entry name" value="BIFUNCTIONAL POLYNUCLEOTIDE PHOSPHATASE/KINASE"/>
    <property type="match status" value="1"/>
</dbReference>
<keyword evidence="2" id="KW-1185">Reference proteome</keyword>
<dbReference type="InterPro" id="IPR036412">
    <property type="entry name" value="HAD-like_sf"/>
</dbReference>
<dbReference type="STRING" id="436017.A4RZ04"/>
<dbReference type="Pfam" id="PF08645">
    <property type="entry name" value="PNK3P"/>
    <property type="match status" value="1"/>
</dbReference>
<dbReference type="InterPro" id="IPR023214">
    <property type="entry name" value="HAD_sf"/>
</dbReference>
<dbReference type="GO" id="GO:0046403">
    <property type="term" value="F:polynucleotide 3'-phosphatase activity"/>
    <property type="evidence" value="ECO:0007669"/>
    <property type="project" value="TreeGrafter"/>
</dbReference>
<dbReference type="GeneID" id="5002500"/>
<dbReference type="NCBIfam" id="TIGR01664">
    <property type="entry name" value="DNA-3'-Pase"/>
    <property type="match status" value="1"/>
</dbReference>
<dbReference type="EMBL" id="CP000586">
    <property type="protein sequence ID" value="ABO96543.1"/>
    <property type="molecule type" value="Genomic_DNA"/>
</dbReference>
<dbReference type="PANTHER" id="PTHR12083:SF9">
    <property type="entry name" value="BIFUNCTIONAL POLYNUCLEOTIDE PHOSPHATASE_KINASE"/>
    <property type="match status" value="1"/>
</dbReference>
<accession>A4RZ04</accession>
<dbReference type="HOGENOM" id="CLU_014938_0_1_1"/>
<protein>
    <submittedName>
        <fullName evidence="1">Uncharacterized protein</fullName>
    </submittedName>
</protein>
<reference evidence="1 2" key="1">
    <citation type="journal article" date="2007" name="Proc. Natl. Acad. Sci. U.S.A.">
        <title>The tiny eukaryote Ostreococcus provides genomic insights into the paradox of plankton speciation.</title>
        <authorList>
            <person name="Palenik B."/>
            <person name="Grimwood J."/>
            <person name="Aerts A."/>
            <person name="Rouze P."/>
            <person name="Salamov A."/>
            <person name="Putnam N."/>
            <person name="Dupont C."/>
            <person name="Jorgensen R."/>
            <person name="Derelle E."/>
            <person name="Rombauts S."/>
            <person name="Zhou K."/>
            <person name="Otillar R."/>
            <person name="Merchant S.S."/>
            <person name="Podell S."/>
            <person name="Gaasterland T."/>
            <person name="Napoli C."/>
            <person name="Gendler K."/>
            <person name="Manuell A."/>
            <person name="Tai V."/>
            <person name="Vallon O."/>
            <person name="Piganeau G."/>
            <person name="Jancek S."/>
            <person name="Heijde M."/>
            <person name="Jabbari K."/>
            <person name="Bowler C."/>
            <person name="Lohr M."/>
            <person name="Robbens S."/>
            <person name="Werner G."/>
            <person name="Dubchak I."/>
            <person name="Pazour G.J."/>
            <person name="Ren Q."/>
            <person name="Paulsen I."/>
            <person name="Delwiche C."/>
            <person name="Schmutz J."/>
            <person name="Rokhsar D."/>
            <person name="Van de Peer Y."/>
            <person name="Moreau H."/>
            <person name="Grigoriev I.V."/>
        </authorList>
    </citation>
    <scope>NUCLEOTIDE SEQUENCE [LARGE SCALE GENOMIC DNA]</scope>
    <source>
        <strain evidence="1 2">CCE9901</strain>
    </source>
</reference>
<dbReference type="eggNOG" id="KOG2134">
    <property type="taxonomic scope" value="Eukaryota"/>
</dbReference>
<dbReference type="GO" id="GO:0003690">
    <property type="term" value="F:double-stranded DNA binding"/>
    <property type="evidence" value="ECO:0007669"/>
    <property type="project" value="TreeGrafter"/>
</dbReference>
<organism evidence="1 2">
    <name type="scientific">Ostreococcus lucimarinus (strain CCE9901)</name>
    <dbReference type="NCBI Taxonomy" id="436017"/>
    <lineage>
        <taxon>Eukaryota</taxon>
        <taxon>Viridiplantae</taxon>
        <taxon>Chlorophyta</taxon>
        <taxon>Mamiellophyceae</taxon>
        <taxon>Mamiellales</taxon>
        <taxon>Bathycoccaceae</taxon>
        <taxon>Ostreococcus</taxon>
    </lineage>
</organism>
<dbReference type="KEGG" id="olu:OSTLU_32206"/>
<dbReference type="Gramene" id="ABO96543">
    <property type="protein sequence ID" value="ABO96543"/>
    <property type="gene ID" value="OSTLU_32206"/>
</dbReference>
<dbReference type="RefSeq" id="XP_001418250.1">
    <property type="nucleotide sequence ID" value="XM_001418213.1"/>
</dbReference>
<dbReference type="NCBIfam" id="TIGR01662">
    <property type="entry name" value="HAD-SF-IIIA"/>
    <property type="match status" value="1"/>
</dbReference>
<dbReference type="InterPro" id="IPR006549">
    <property type="entry name" value="HAD-SF_hydro_IIIA"/>
</dbReference>
<dbReference type="Gene3D" id="3.40.50.1000">
    <property type="entry name" value="HAD superfamily/HAD-like"/>
    <property type="match status" value="1"/>
</dbReference>
<dbReference type="InterPro" id="IPR013954">
    <property type="entry name" value="PNK3P"/>
</dbReference>
<dbReference type="OMA" id="KPEIGMW"/>
<gene>
    <name evidence="1" type="ORF">OSTLU_32206</name>
</gene>